<evidence type="ECO:0000256" key="4">
    <source>
        <dbReference type="ARBA" id="ARBA00023163"/>
    </source>
</evidence>
<dbReference type="InterPro" id="IPR036388">
    <property type="entry name" value="WH-like_DNA-bd_sf"/>
</dbReference>
<dbReference type="InterPro" id="IPR014284">
    <property type="entry name" value="RNA_pol_sigma-70_dom"/>
</dbReference>
<protein>
    <submittedName>
        <fullName evidence="7">RNA polymerase sigma factor SigW</fullName>
    </submittedName>
</protein>
<dbReference type="GO" id="GO:0006352">
    <property type="term" value="P:DNA-templated transcription initiation"/>
    <property type="evidence" value="ECO:0007669"/>
    <property type="project" value="InterPro"/>
</dbReference>
<name>A0A2H0VA70_9BACT</name>
<keyword evidence="2" id="KW-0805">Transcription regulation</keyword>
<dbReference type="AlphaFoldDB" id="A0A2H0VA70"/>
<organism evidence="7 8">
    <name type="scientific">Candidatus Doudnabacteria bacterium CG10_big_fil_rev_8_21_14_0_10_42_18</name>
    <dbReference type="NCBI Taxonomy" id="1974552"/>
    <lineage>
        <taxon>Bacteria</taxon>
        <taxon>Candidatus Doudnaibacteriota</taxon>
    </lineage>
</organism>
<keyword evidence="3" id="KW-0731">Sigma factor</keyword>
<keyword evidence="4" id="KW-0804">Transcription</keyword>
<sequence length="182" mass="21641">MELSDEQLVEKTQKGDVESFRFLVERYKPKLTRYGSRLLFNKADLEDVVQEIFIKCYRNIKSFDVSRKFSSWVYRIAHNEFINHGKKFSRQLIDYFDFEVLLPKQAAPDNPQEDFDRKQLKEILEKSLAKLDAKYREALVLYYLEGLDYKEIAEILRVPTGTVGIRIMRGKKQLKQYLEPTT</sequence>
<dbReference type="PANTHER" id="PTHR43133:SF51">
    <property type="entry name" value="RNA POLYMERASE SIGMA FACTOR"/>
    <property type="match status" value="1"/>
</dbReference>
<evidence type="ECO:0000256" key="2">
    <source>
        <dbReference type="ARBA" id="ARBA00023015"/>
    </source>
</evidence>
<comment type="similarity">
    <text evidence="1">Belongs to the sigma-70 factor family. ECF subfamily.</text>
</comment>
<feature type="domain" description="RNA polymerase sigma-70 region 2" evidence="5">
    <location>
        <begin position="23"/>
        <end position="86"/>
    </location>
</feature>
<accession>A0A2H0VA70</accession>
<reference evidence="8" key="1">
    <citation type="submission" date="2017-09" db="EMBL/GenBank/DDBJ databases">
        <title>Depth-based differentiation of microbial function through sediment-hosted aquifers and enrichment of novel symbionts in the deep terrestrial subsurface.</title>
        <authorList>
            <person name="Probst A.J."/>
            <person name="Ladd B."/>
            <person name="Jarett J.K."/>
            <person name="Geller-Mcgrath D.E."/>
            <person name="Sieber C.M.K."/>
            <person name="Emerson J.B."/>
            <person name="Anantharaman K."/>
            <person name="Thomas B.C."/>
            <person name="Malmstrom R."/>
            <person name="Stieglmeier M."/>
            <person name="Klingl A."/>
            <person name="Woyke T."/>
            <person name="Ryan C.M."/>
            <person name="Banfield J.F."/>
        </authorList>
    </citation>
    <scope>NUCLEOTIDE SEQUENCE [LARGE SCALE GENOMIC DNA]</scope>
</reference>
<dbReference type="PANTHER" id="PTHR43133">
    <property type="entry name" value="RNA POLYMERASE ECF-TYPE SIGMA FACTO"/>
    <property type="match status" value="1"/>
</dbReference>
<evidence type="ECO:0000259" key="6">
    <source>
        <dbReference type="Pfam" id="PF08281"/>
    </source>
</evidence>
<dbReference type="Gene3D" id="1.10.10.10">
    <property type="entry name" value="Winged helix-like DNA-binding domain superfamily/Winged helix DNA-binding domain"/>
    <property type="match status" value="1"/>
</dbReference>
<dbReference type="InterPro" id="IPR007627">
    <property type="entry name" value="RNA_pol_sigma70_r2"/>
</dbReference>
<dbReference type="SUPFAM" id="SSF88659">
    <property type="entry name" value="Sigma3 and sigma4 domains of RNA polymerase sigma factors"/>
    <property type="match status" value="1"/>
</dbReference>
<dbReference type="InterPro" id="IPR013325">
    <property type="entry name" value="RNA_pol_sigma_r2"/>
</dbReference>
<dbReference type="Proteomes" id="UP000230922">
    <property type="component" value="Unassembled WGS sequence"/>
</dbReference>
<dbReference type="Pfam" id="PF08281">
    <property type="entry name" value="Sigma70_r4_2"/>
    <property type="match status" value="1"/>
</dbReference>
<dbReference type="InterPro" id="IPR013324">
    <property type="entry name" value="RNA_pol_sigma_r3/r4-like"/>
</dbReference>
<evidence type="ECO:0000259" key="5">
    <source>
        <dbReference type="Pfam" id="PF04542"/>
    </source>
</evidence>
<evidence type="ECO:0000256" key="1">
    <source>
        <dbReference type="ARBA" id="ARBA00010641"/>
    </source>
</evidence>
<comment type="caution">
    <text evidence="7">The sequence shown here is derived from an EMBL/GenBank/DDBJ whole genome shotgun (WGS) entry which is preliminary data.</text>
</comment>
<dbReference type="InterPro" id="IPR039425">
    <property type="entry name" value="RNA_pol_sigma-70-like"/>
</dbReference>
<gene>
    <name evidence="7" type="ORF">COT92_03355</name>
</gene>
<dbReference type="GO" id="GO:0003677">
    <property type="term" value="F:DNA binding"/>
    <property type="evidence" value="ECO:0007669"/>
    <property type="project" value="InterPro"/>
</dbReference>
<evidence type="ECO:0000256" key="3">
    <source>
        <dbReference type="ARBA" id="ARBA00023082"/>
    </source>
</evidence>
<dbReference type="SUPFAM" id="SSF88946">
    <property type="entry name" value="Sigma2 domain of RNA polymerase sigma factors"/>
    <property type="match status" value="1"/>
</dbReference>
<dbReference type="Gene3D" id="1.10.1740.10">
    <property type="match status" value="1"/>
</dbReference>
<dbReference type="Pfam" id="PF04542">
    <property type="entry name" value="Sigma70_r2"/>
    <property type="match status" value="1"/>
</dbReference>
<dbReference type="NCBIfam" id="TIGR02937">
    <property type="entry name" value="sigma70-ECF"/>
    <property type="match status" value="1"/>
</dbReference>
<feature type="domain" description="RNA polymerase sigma factor 70 region 4 type 2" evidence="6">
    <location>
        <begin position="122"/>
        <end position="174"/>
    </location>
</feature>
<proteinExistence type="inferred from homology"/>
<dbReference type="EMBL" id="PFAK01000057">
    <property type="protein sequence ID" value="PIR96007.1"/>
    <property type="molecule type" value="Genomic_DNA"/>
</dbReference>
<evidence type="ECO:0000313" key="7">
    <source>
        <dbReference type="EMBL" id="PIR96007.1"/>
    </source>
</evidence>
<dbReference type="CDD" id="cd06171">
    <property type="entry name" value="Sigma70_r4"/>
    <property type="match status" value="1"/>
</dbReference>
<dbReference type="InterPro" id="IPR013249">
    <property type="entry name" value="RNA_pol_sigma70_r4_t2"/>
</dbReference>
<evidence type="ECO:0000313" key="8">
    <source>
        <dbReference type="Proteomes" id="UP000230922"/>
    </source>
</evidence>
<dbReference type="GO" id="GO:0016987">
    <property type="term" value="F:sigma factor activity"/>
    <property type="evidence" value="ECO:0007669"/>
    <property type="project" value="UniProtKB-KW"/>
</dbReference>